<feature type="domain" description="HTH cro/C1-type" evidence="4">
    <location>
        <begin position="9"/>
        <end position="64"/>
    </location>
</feature>
<dbReference type="InterPro" id="IPR036286">
    <property type="entry name" value="LexA/Signal_pep-like_sf"/>
</dbReference>
<keyword evidence="2" id="KW-0238">DNA-binding</keyword>
<dbReference type="CDD" id="cd06529">
    <property type="entry name" value="S24_LexA-like"/>
    <property type="match status" value="1"/>
</dbReference>
<dbReference type="EMBL" id="CP017634">
    <property type="protein sequence ID" value="ATW25505.1"/>
    <property type="molecule type" value="Genomic_DNA"/>
</dbReference>
<dbReference type="SUPFAM" id="SSF47413">
    <property type="entry name" value="lambda repressor-like DNA-binding domains"/>
    <property type="match status" value="1"/>
</dbReference>
<dbReference type="KEGG" id="fwa:DCMF_12640"/>
<dbReference type="SUPFAM" id="SSF51306">
    <property type="entry name" value="LexA/Signal peptidase"/>
    <property type="match status" value="1"/>
</dbReference>
<gene>
    <name evidence="5" type="ORF">DCMF_12640</name>
</gene>
<dbReference type="InterPro" id="IPR001387">
    <property type="entry name" value="Cro/C1-type_HTH"/>
</dbReference>
<keyword evidence="3" id="KW-0804">Transcription</keyword>
<evidence type="ECO:0000256" key="2">
    <source>
        <dbReference type="ARBA" id="ARBA00023125"/>
    </source>
</evidence>
<keyword evidence="1" id="KW-0805">Transcription regulation</keyword>
<keyword evidence="6" id="KW-1185">Reference proteome</keyword>
<dbReference type="Gene3D" id="2.10.109.10">
    <property type="entry name" value="Umud Fragment, subunit A"/>
    <property type="match status" value="1"/>
</dbReference>
<dbReference type="AlphaFoldDB" id="A0A3G1KTM6"/>
<protein>
    <recommendedName>
        <fullName evidence="4">HTH cro/C1-type domain-containing protein</fullName>
    </recommendedName>
</protein>
<dbReference type="Proteomes" id="UP000323521">
    <property type="component" value="Chromosome"/>
</dbReference>
<dbReference type="OrthoDB" id="1786861at2"/>
<accession>A0A3G1KTM6</accession>
<dbReference type="PANTHER" id="PTHR40661">
    <property type="match status" value="1"/>
</dbReference>
<evidence type="ECO:0000313" key="5">
    <source>
        <dbReference type="EMBL" id="ATW25505.1"/>
    </source>
</evidence>
<name>A0A3G1KTM6_FORW1</name>
<dbReference type="PROSITE" id="PS50943">
    <property type="entry name" value="HTH_CROC1"/>
    <property type="match status" value="1"/>
</dbReference>
<evidence type="ECO:0000256" key="1">
    <source>
        <dbReference type="ARBA" id="ARBA00023015"/>
    </source>
</evidence>
<organism evidence="5 6">
    <name type="scientific">Formimonas warabiya</name>
    <dbReference type="NCBI Taxonomy" id="1761012"/>
    <lineage>
        <taxon>Bacteria</taxon>
        <taxon>Bacillati</taxon>
        <taxon>Bacillota</taxon>
        <taxon>Clostridia</taxon>
        <taxon>Eubacteriales</taxon>
        <taxon>Peptococcaceae</taxon>
        <taxon>Candidatus Formimonas</taxon>
    </lineage>
</organism>
<proteinExistence type="predicted"/>
<dbReference type="InterPro" id="IPR010982">
    <property type="entry name" value="Lambda_DNA-bd_dom_sf"/>
</dbReference>
<dbReference type="InterPro" id="IPR015927">
    <property type="entry name" value="Peptidase_S24_S26A/B/C"/>
</dbReference>
<evidence type="ECO:0000259" key="4">
    <source>
        <dbReference type="PROSITE" id="PS50943"/>
    </source>
</evidence>
<dbReference type="GO" id="GO:0003677">
    <property type="term" value="F:DNA binding"/>
    <property type="evidence" value="ECO:0007669"/>
    <property type="project" value="UniProtKB-KW"/>
</dbReference>
<dbReference type="RefSeq" id="WP_148134762.1">
    <property type="nucleotide sequence ID" value="NZ_CP017634.1"/>
</dbReference>
<evidence type="ECO:0000313" key="6">
    <source>
        <dbReference type="Proteomes" id="UP000323521"/>
    </source>
</evidence>
<dbReference type="SMART" id="SM00530">
    <property type="entry name" value="HTH_XRE"/>
    <property type="match status" value="1"/>
</dbReference>
<dbReference type="InterPro" id="IPR039418">
    <property type="entry name" value="LexA-like"/>
</dbReference>
<evidence type="ECO:0000256" key="3">
    <source>
        <dbReference type="ARBA" id="ARBA00023163"/>
    </source>
</evidence>
<dbReference type="PANTHER" id="PTHR40661:SF3">
    <property type="entry name" value="FELS-1 PROPHAGE TRANSCRIPTIONAL REGULATOR"/>
    <property type="match status" value="1"/>
</dbReference>
<sequence length="213" mass="23602">MSKQFGDLIKQARLKEDLSLRDLAGLCTGISFSYINKLEKGLYEPSRQVVLELAKALGLSPDKVLITAGYAADRIMEAQTNIYQPAGAMAQIPVLGVIRMGQSLYAEENLIGYEWIPEREIQGGEFFFFQVKGDAMEPQIPEGSRVLIRKQEDIKSGEMGLVFPGEGEAVLRKVIYGEDYLVLQSLNPKYPLLVCKAGQIGIIGRAKKVVFDL</sequence>
<dbReference type="Pfam" id="PF00717">
    <property type="entry name" value="Peptidase_S24"/>
    <property type="match status" value="1"/>
</dbReference>
<dbReference type="Pfam" id="PF01381">
    <property type="entry name" value="HTH_3"/>
    <property type="match status" value="1"/>
</dbReference>
<dbReference type="CDD" id="cd00093">
    <property type="entry name" value="HTH_XRE"/>
    <property type="match status" value="1"/>
</dbReference>
<reference evidence="5 6" key="1">
    <citation type="submission" date="2016-10" db="EMBL/GenBank/DDBJ databases">
        <title>Complete Genome Sequence of Peptococcaceae strain DCMF.</title>
        <authorList>
            <person name="Edwards R.J."/>
            <person name="Holland S.I."/>
            <person name="Deshpande N.P."/>
            <person name="Wong Y.K."/>
            <person name="Ertan H."/>
            <person name="Manefield M."/>
            <person name="Russell T.L."/>
            <person name="Lee M.J."/>
        </authorList>
    </citation>
    <scope>NUCLEOTIDE SEQUENCE [LARGE SCALE GENOMIC DNA]</scope>
    <source>
        <strain evidence="5 6">DCMF</strain>
    </source>
</reference>
<dbReference type="Gene3D" id="1.10.260.40">
    <property type="entry name" value="lambda repressor-like DNA-binding domains"/>
    <property type="match status" value="1"/>
</dbReference>